<evidence type="ECO:0000313" key="5">
    <source>
        <dbReference type="Proteomes" id="UP000290588"/>
    </source>
</evidence>
<evidence type="ECO:0000313" key="4">
    <source>
        <dbReference type="Proteomes" id="UP000262582"/>
    </source>
</evidence>
<keyword evidence="4" id="KW-1185">Reference proteome</keyword>
<proteinExistence type="predicted"/>
<dbReference type="EMBL" id="CP032097">
    <property type="protein sequence ID" value="AXX93951.1"/>
    <property type="molecule type" value="Genomic_DNA"/>
</dbReference>
<dbReference type="Proteomes" id="UP000262582">
    <property type="component" value="Chromosome"/>
</dbReference>
<accession>A0A347U523</accession>
<evidence type="ECO:0000259" key="1">
    <source>
        <dbReference type="Pfam" id="PF07603"/>
    </source>
</evidence>
<dbReference type="Proteomes" id="UP000290588">
    <property type="component" value="Unassembled WGS sequence"/>
</dbReference>
<dbReference type="EMBL" id="NXIG01000001">
    <property type="protein sequence ID" value="RXI33143.1"/>
    <property type="molecule type" value="Genomic_DNA"/>
</dbReference>
<protein>
    <submittedName>
        <fullName evidence="2">DUF1566 domain-containing protein</fullName>
    </submittedName>
</protein>
<dbReference type="KEGG" id="aell:AELL_0246"/>
<organism evidence="3 5">
    <name type="scientific">Arcobacter ellisii</name>
    <dbReference type="NCBI Taxonomy" id="913109"/>
    <lineage>
        <taxon>Bacteria</taxon>
        <taxon>Pseudomonadati</taxon>
        <taxon>Campylobacterota</taxon>
        <taxon>Epsilonproteobacteria</taxon>
        <taxon>Campylobacterales</taxon>
        <taxon>Arcobacteraceae</taxon>
        <taxon>Arcobacter</taxon>
    </lineage>
</organism>
<dbReference type="RefSeq" id="WP_118916197.1">
    <property type="nucleotide sequence ID" value="NZ_CP032097.1"/>
</dbReference>
<dbReference type="Pfam" id="PF07603">
    <property type="entry name" value="Lcl_C"/>
    <property type="match status" value="1"/>
</dbReference>
<gene>
    <name evidence="2" type="ORF">AELL_0246</name>
    <name evidence="3" type="ORF">CP962_01665</name>
</gene>
<dbReference type="AlphaFoldDB" id="A0A347U523"/>
<feature type="domain" description="Lcl C-terminal" evidence="1">
    <location>
        <begin position="26"/>
        <end position="139"/>
    </location>
</feature>
<reference evidence="2 4" key="2">
    <citation type="submission" date="2018-08" db="EMBL/GenBank/DDBJ databases">
        <title>Complete genome of the Arcobacter ellisii type strain LMG 26155.</title>
        <authorList>
            <person name="Miller W.G."/>
            <person name="Yee E."/>
            <person name="Bono J.L."/>
        </authorList>
    </citation>
    <scope>NUCLEOTIDE SEQUENCE [LARGE SCALE GENOMIC DNA]</scope>
    <source>
        <strain evidence="2 4">LMG 26155</strain>
    </source>
</reference>
<reference evidence="3 5" key="1">
    <citation type="submission" date="2017-09" db="EMBL/GenBank/DDBJ databases">
        <title>Genomics of the genus Arcobacter.</title>
        <authorList>
            <person name="Perez-Cataluna A."/>
            <person name="Figueras M.J."/>
            <person name="Salas-Masso N."/>
        </authorList>
    </citation>
    <scope>NUCLEOTIDE SEQUENCE [LARGE SCALE GENOMIC DNA]</scope>
    <source>
        <strain evidence="3 5">CECT 7837</strain>
    </source>
</reference>
<dbReference type="InterPro" id="IPR011460">
    <property type="entry name" value="Lcl_C"/>
</dbReference>
<sequence length="141" mass="17164">MKYLFIILMIFSFLDAKIYRDGQKEVVIDDVAKLMWLDNISVIKTSKNHENASTYCKEITHLGFNDWRLPKVEEYELIVDKNNKKTYINKAFKYNVPDGYWAQKAHWRTLWYYADYMHFISGTPYYDNRIKKKYVRCVRDY</sequence>
<name>A0A347U523_9BACT</name>
<dbReference type="OrthoDB" id="9793251at2"/>
<evidence type="ECO:0000313" key="3">
    <source>
        <dbReference type="EMBL" id="RXI33143.1"/>
    </source>
</evidence>
<evidence type="ECO:0000313" key="2">
    <source>
        <dbReference type="EMBL" id="AXX93951.1"/>
    </source>
</evidence>